<proteinExistence type="predicted"/>
<name>A0A4V3WUJ8_9MICO</name>
<dbReference type="EMBL" id="SSSN01000002">
    <property type="protein sequence ID" value="THG36127.1"/>
    <property type="molecule type" value="Genomic_DNA"/>
</dbReference>
<sequence>MQEAEVELEQLRQEARDELSTVIEIKCRQGEDPWEFLPDLPSVDEQVVATIRADRLSDARVSRDRARAHHPAAPREAAAAFEYALLRSIALEHPELSTGVWALLARMDGAA</sequence>
<evidence type="ECO:0000313" key="1">
    <source>
        <dbReference type="EMBL" id="THG36127.1"/>
    </source>
</evidence>
<gene>
    <name evidence="1" type="ORF">E6C70_00860</name>
</gene>
<comment type="caution">
    <text evidence="1">The sequence shown here is derived from an EMBL/GenBank/DDBJ whole genome shotgun (WGS) entry which is preliminary data.</text>
</comment>
<protein>
    <recommendedName>
        <fullName evidence="3">Tryptophan synthase subunit alpha</fullName>
    </recommendedName>
</protein>
<keyword evidence="2" id="KW-1185">Reference proteome</keyword>
<organism evidence="1 2">
    <name type="scientific">Orlajensenia flava</name>
    <dbReference type="NCBI Taxonomy" id="2565934"/>
    <lineage>
        <taxon>Bacteria</taxon>
        <taxon>Bacillati</taxon>
        <taxon>Actinomycetota</taxon>
        <taxon>Actinomycetes</taxon>
        <taxon>Micrococcales</taxon>
        <taxon>Microbacteriaceae</taxon>
        <taxon>Orlajensenia</taxon>
    </lineage>
</organism>
<dbReference type="OrthoDB" id="5114823at2"/>
<dbReference type="Proteomes" id="UP000307380">
    <property type="component" value="Unassembled WGS sequence"/>
</dbReference>
<evidence type="ECO:0008006" key="3">
    <source>
        <dbReference type="Google" id="ProtNLM"/>
    </source>
</evidence>
<evidence type="ECO:0000313" key="2">
    <source>
        <dbReference type="Proteomes" id="UP000307380"/>
    </source>
</evidence>
<dbReference type="AlphaFoldDB" id="A0A4V3WUJ8"/>
<dbReference type="RefSeq" id="WP_136421345.1">
    <property type="nucleotide sequence ID" value="NZ_OZ241748.1"/>
</dbReference>
<accession>A0A4V3WUJ8</accession>
<reference evidence="1 2" key="1">
    <citation type="submission" date="2019-04" db="EMBL/GenBank/DDBJ databases">
        <authorList>
            <person name="Jiang L."/>
        </authorList>
    </citation>
    <scope>NUCLEOTIDE SEQUENCE [LARGE SCALE GENOMIC DNA]</scope>
    <source>
        <strain evidence="1 2">YIM 131861</strain>
    </source>
</reference>